<evidence type="ECO:0000259" key="1">
    <source>
        <dbReference type="Pfam" id="PF00144"/>
    </source>
</evidence>
<evidence type="ECO:0000313" key="2">
    <source>
        <dbReference type="EMBL" id="ANI92063.1"/>
    </source>
</evidence>
<feature type="domain" description="Beta-lactamase-related" evidence="1">
    <location>
        <begin position="49"/>
        <end position="269"/>
    </location>
</feature>
<sequence>MVDDNQRTRVLEALADIDAWPVDNAAAAVIAPLGSGEAPKVLATYGDTGAAFELASVTKLLTAGAALMAIEEGAIELDEAAGPRGSTVRHLLAHASGVAFDSAEVKAEPGTKRIYSSAGYEILAGHIADSTGIDFPSYLAEGLCGALGMTSTELDGSAGHGARSNVDDLSALAAEMLSPRVLSPLTWTEACEVAWPEINGLVPGYGMFKPCPWGLGPEIKGDKSAHWTGTQNSARTFGHFGQSGTLLWVDPEAGDGGVALVVLTDRAFGDWAKPLWTNLSDAVITATG</sequence>
<dbReference type="AlphaFoldDB" id="A0A173LJJ0"/>
<proteinExistence type="predicted"/>
<dbReference type="InterPro" id="IPR001466">
    <property type="entry name" value="Beta-lactam-related"/>
</dbReference>
<dbReference type="PANTHER" id="PTHR43283">
    <property type="entry name" value="BETA-LACTAMASE-RELATED"/>
    <property type="match status" value="1"/>
</dbReference>
<keyword evidence="3" id="KW-1185">Reference proteome</keyword>
<dbReference type="EMBL" id="CP015961">
    <property type="protein sequence ID" value="ANI92063.1"/>
    <property type="molecule type" value="Genomic_DNA"/>
</dbReference>
<protein>
    <recommendedName>
        <fullName evidence="1">Beta-lactamase-related domain-containing protein</fullName>
    </recommendedName>
</protein>
<name>A0A173LJJ0_9ACTN</name>
<dbReference type="InterPro" id="IPR012338">
    <property type="entry name" value="Beta-lactam/transpept-like"/>
</dbReference>
<dbReference type="Gene3D" id="3.40.710.10">
    <property type="entry name" value="DD-peptidase/beta-lactamase superfamily"/>
    <property type="match status" value="1"/>
</dbReference>
<dbReference type="SUPFAM" id="SSF56601">
    <property type="entry name" value="beta-lactamase/transpeptidase-like"/>
    <property type="match status" value="1"/>
</dbReference>
<dbReference type="STRING" id="499555.BJL86_1280"/>
<dbReference type="Proteomes" id="UP000186104">
    <property type="component" value="Chromosome"/>
</dbReference>
<dbReference type="OrthoDB" id="3336932at2"/>
<dbReference type="PANTHER" id="PTHR43283:SF15">
    <property type="entry name" value="CONSERVED PROTEIN"/>
    <property type="match status" value="1"/>
</dbReference>
<dbReference type="RefSeq" id="WP_067477134.1">
    <property type="nucleotide sequence ID" value="NZ_CP015961.1"/>
</dbReference>
<gene>
    <name evidence="2" type="ORF">BJL86_1280</name>
</gene>
<organism evidence="2 3">
    <name type="scientific">Dietzia timorensis</name>
    <dbReference type="NCBI Taxonomy" id="499555"/>
    <lineage>
        <taxon>Bacteria</taxon>
        <taxon>Bacillati</taxon>
        <taxon>Actinomycetota</taxon>
        <taxon>Actinomycetes</taxon>
        <taxon>Mycobacteriales</taxon>
        <taxon>Dietziaceae</taxon>
        <taxon>Dietzia</taxon>
    </lineage>
</organism>
<dbReference type="Pfam" id="PF00144">
    <property type="entry name" value="Beta-lactamase"/>
    <property type="match status" value="1"/>
</dbReference>
<evidence type="ECO:0000313" key="3">
    <source>
        <dbReference type="Proteomes" id="UP000186104"/>
    </source>
</evidence>
<dbReference type="KEGG" id="dtm:BJL86_1280"/>
<dbReference type="InterPro" id="IPR050789">
    <property type="entry name" value="Diverse_Enzym_Activities"/>
</dbReference>
<reference evidence="2 3" key="1">
    <citation type="submission" date="2016-06" db="EMBL/GenBank/DDBJ databases">
        <title>Complete genome sequence of a saline-alkali tolerant type strain Dietzia timorensis ID05-A0528T.</title>
        <authorList>
            <person name="Wu X."/>
        </authorList>
    </citation>
    <scope>NUCLEOTIDE SEQUENCE [LARGE SCALE GENOMIC DNA]</scope>
    <source>
        <strain evidence="2 3">ID05-A0528</strain>
    </source>
</reference>
<accession>A0A173LJJ0</accession>